<protein>
    <submittedName>
        <fullName evidence="9">Predicted arabinose efflux permease, MFS family</fullName>
    </submittedName>
</protein>
<dbReference type="PANTHER" id="PTHR23517:SF13">
    <property type="entry name" value="MAJOR FACILITATOR SUPERFAMILY MFS_1"/>
    <property type="match status" value="1"/>
</dbReference>
<dbReference type="SUPFAM" id="SSF103473">
    <property type="entry name" value="MFS general substrate transporter"/>
    <property type="match status" value="1"/>
</dbReference>
<dbReference type="AlphaFoldDB" id="A0A1M5MNN0"/>
<keyword evidence="4 7" id="KW-0812">Transmembrane</keyword>
<evidence type="ECO:0000259" key="8">
    <source>
        <dbReference type="PROSITE" id="PS50850"/>
    </source>
</evidence>
<feature type="transmembrane region" description="Helical" evidence="7">
    <location>
        <begin position="131"/>
        <end position="150"/>
    </location>
</feature>
<dbReference type="Gene3D" id="1.20.1250.20">
    <property type="entry name" value="MFS general substrate transporter like domains"/>
    <property type="match status" value="1"/>
</dbReference>
<feature type="transmembrane region" description="Helical" evidence="7">
    <location>
        <begin position="278"/>
        <end position="298"/>
    </location>
</feature>
<keyword evidence="5 7" id="KW-1133">Transmembrane helix</keyword>
<evidence type="ECO:0000256" key="7">
    <source>
        <dbReference type="SAM" id="Phobius"/>
    </source>
</evidence>
<dbReference type="EMBL" id="FQXA01000002">
    <property type="protein sequence ID" value="SHG78519.1"/>
    <property type="molecule type" value="Genomic_DNA"/>
</dbReference>
<dbReference type="InterPro" id="IPR050171">
    <property type="entry name" value="MFS_Transporters"/>
</dbReference>
<keyword evidence="6 7" id="KW-0472">Membrane</keyword>
<feature type="transmembrane region" description="Helical" evidence="7">
    <location>
        <begin position="99"/>
        <end position="119"/>
    </location>
</feature>
<feature type="transmembrane region" description="Helical" evidence="7">
    <location>
        <begin position="7"/>
        <end position="32"/>
    </location>
</feature>
<feature type="transmembrane region" description="Helical" evidence="7">
    <location>
        <begin position="44"/>
        <end position="61"/>
    </location>
</feature>
<name>A0A1M5MNN0_9GAMM</name>
<dbReference type="GeneID" id="98638240"/>
<evidence type="ECO:0000256" key="3">
    <source>
        <dbReference type="ARBA" id="ARBA00022475"/>
    </source>
</evidence>
<dbReference type="InterPro" id="IPR020846">
    <property type="entry name" value="MFS_dom"/>
</dbReference>
<evidence type="ECO:0000256" key="6">
    <source>
        <dbReference type="ARBA" id="ARBA00023136"/>
    </source>
</evidence>
<dbReference type="InterPro" id="IPR011701">
    <property type="entry name" value="MFS"/>
</dbReference>
<feature type="transmembrane region" description="Helical" evidence="7">
    <location>
        <begin position="304"/>
        <end position="328"/>
    </location>
</feature>
<proteinExistence type="predicted"/>
<reference evidence="9 10" key="1">
    <citation type="submission" date="2016-11" db="EMBL/GenBank/DDBJ databases">
        <authorList>
            <person name="Jaros S."/>
            <person name="Januszkiewicz K."/>
            <person name="Wedrychowicz H."/>
        </authorList>
    </citation>
    <scope>NUCLEOTIDE SEQUENCE [LARGE SCALE GENOMIC DNA]</scope>
    <source>
        <strain evidence="9 10">DSM 18231</strain>
    </source>
</reference>
<dbReference type="GO" id="GO:0022857">
    <property type="term" value="F:transmembrane transporter activity"/>
    <property type="evidence" value="ECO:0007669"/>
    <property type="project" value="InterPro"/>
</dbReference>
<evidence type="ECO:0000256" key="4">
    <source>
        <dbReference type="ARBA" id="ARBA00022692"/>
    </source>
</evidence>
<organism evidence="9 10">
    <name type="scientific">Stutzerimonas xanthomarina DSM 18231</name>
    <dbReference type="NCBI Taxonomy" id="1403346"/>
    <lineage>
        <taxon>Bacteria</taxon>
        <taxon>Pseudomonadati</taxon>
        <taxon>Pseudomonadota</taxon>
        <taxon>Gammaproteobacteria</taxon>
        <taxon>Pseudomonadales</taxon>
        <taxon>Pseudomonadaceae</taxon>
        <taxon>Stutzerimonas</taxon>
    </lineage>
</organism>
<evidence type="ECO:0000256" key="2">
    <source>
        <dbReference type="ARBA" id="ARBA00022448"/>
    </source>
</evidence>
<dbReference type="RefSeq" id="WP_073299778.1">
    <property type="nucleotide sequence ID" value="NZ_FQXA01000002.1"/>
</dbReference>
<comment type="subcellular location">
    <subcellularLocation>
        <location evidence="1">Cell membrane</location>
        <topology evidence="1">Multi-pass membrane protein</topology>
    </subcellularLocation>
</comment>
<dbReference type="InterPro" id="IPR036259">
    <property type="entry name" value="MFS_trans_sf"/>
</dbReference>
<feature type="transmembrane region" description="Helical" evidence="7">
    <location>
        <begin position="368"/>
        <end position="391"/>
    </location>
</feature>
<keyword evidence="2" id="KW-0813">Transport</keyword>
<feature type="transmembrane region" description="Helical" evidence="7">
    <location>
        <begin position="214"/>
        <end position="235"/>
    </location>
</feature>
<evidence type="ECO:0000256" key="1">
    <source>
        <dbReference type="ARBA" id="ARBA00004651"/>
    </source>
</evidence>
<accession>A0A1M5MNN0</accession>
<keyword evidence="3" id="KW-1003">Cell membrane</keyword>
<feature type="transmembrane region" description="Helical" evidence="7">
    <location>
        <begin position="247"/>
        <end position="266"/>
    </location>
</feature>
<evidence type="ECO:0000313" key="10">
    <source>
        <dbReference type="Proteomes" id="UP000184000"/>
    </source>
</evidence>
<feature type="transmembrane region" description="Helical" evidence="7">
    <location>
        <begin position="340"/>
        <end position="362"/>
    </location>
</feature>
<feature type="domain" description="Major facilitator superfamily (MFS) profile" evidence="8">
    <location>
        <begin position="7"/>
        <end position="396"/>
    </location>
</feature>
<dbReference type="Pfam" id="PF07690">
    <property type="entry name" value="MFS_1"/>
    <property type="match status" value="1"/>
</dbReference>
<gene>
    <name evidence="9" type="ORF">SAMN02744645_1373</name>
</gene>
<evidence type="ECO:0000256" key="5">
    <source>
        <dbReference type="ARBA" id="ARBA00022989"/>
    </source>
</evidence>
<feature type="transmembrane region" description="Helical" evidence="7">
    <location>
        <begin position="73"/>
        <end position="93"/>
    </location>
</feature>
<dbReference type="GO" id="GO:0005886">
    <property type="term" value="C:plasma membrane"/>
    <property type="evidence" value="ECO:0007669"/>
    <property type="project" value="UniProtKB-SubCell"/>
</dbReference>
<sequence>MKQTWSPFTWVCFAMCVGVMGTALISPLYPLYQQAWQLRTSDISLIYIIYMAGALFGLLFMGRLSDTLGFRKVMLTGLLLGWAGTLVTMLAWNLPSLNIGRFAVGLSSSLMVTSASVGLVQISRDGASQRISMITSFLLAFGFGLGPLTGGVTGQWFAQPLITTYIPTLILGVLAVYALLRVQLKPHPEFSAAAPLGLRTFIPRLAWAARQDSLAFLLTCACPFFAFGVFGIYASMAPLFLEKMLPWHGPIVSGTSIGVILLASAMMQLACARMSLRWCGLLGLLSVVLSNAMLVLNFTAGSSLVFIIGVCAAAAGHGMCLLAGISMVNRIASPAERSGLISTYLVCGYVGSIVPLLGVGWVADHYGLPVAISLLGWVVVALATPLAVWFFRHPRMQACGHAGPAD</sequence>
<feature type="transmembrane region" description="Helical" evidence="7">
    <location>
        <begin position="156"/>
        <end position="180"/>
    </location>
</feature>
<dbReference type="PROSITE" id="PS50850">
    <property type="entry name" value="MFS"/>
    <property type="match status" value="1"/>
</dbReference>
<evidence type="ECO:0000313" key="9">
    <source>
        <dbReference type="EMBL" id="SHG78519.1"/>
    </source>
</evidence>
<dbReference type="Proteomes" id="UP000184000">
    <property type="component" value="Unassembled WGS sequence"/>
</dbReference>
<dbReference type="PANTHER" id="PTHR23517">
    <property type="entry name" value="RESISTANCE PROTEIN MDTM, PUTATIVE-RELATED-RELATED"/>
    <property type="match status" value="1"/>
</dbReference>